<reference evidence="2" key="3">
    <citation type="submission" date="2025-09" db="UniProtKB">
        <authorList>
            <consortium name="Ensembl"/>
        </authorList>
    </citation>
    <scope>IDENTIFICATION</scope>
</reference>
<evidence type="ECO:0000256" key="1">
    <source>
        <dbReference type="SAM" id="MobiDB-lite"/>
    </source>
</evidence>
<keyword evidence="3" id="KW-1185">Reference proteome</keyword>
<evidence type="ECO:0000313" key="3">
    <source>
        <dbReference type="Proteomes" id="UP000001073"/>
    </source>
</evidence>
<dbReference type="GeneTree" id="ENSGT00910000147864"/>
<dbReference type="AlphaFoldDB" id="A0A2I3HZS7"/>
<dbReference type="EMBL" id="ADFV01169699">
    <property type="status" value="NOT_ANNOTATED_CDS"/>
    <property type="molecule type" value="Genomic_DNA"/>
</dbReference>
<proteinExistence type="predicted"/>
<sequence>KFLRSRRPPALRLVPRQAPPLPQTTDAIRIPQAGPQLTKPTGRSPPQDREPLLRGQASERGPVPSTQARKAGRHHLLRAAPSAVYFRTSPAIVPIGQCLAVECCLQTAPAPRGSARPRPVWAPEALRGGGGRGLGAALSIRLEPVALCFGAVELPGPPPPRGESKDLYGCEKVVLSLFSFPVAQAGVPSVFGGESWGRDDGGSGLGPALIPSCPTLEFGKPLSRPSTVELRSCEGGGPLWWRG</sequence>
<reference evidence="2 3" key="1">
    <citation type="submission" date="2012-10" db="EMBL/GenBank/DDBJ databases">
        <authorList>
            <consortium name="Gibbon Genome Sequencing Consortium"/>
        </authorList>
    </citation>
    <scope>NUCLEOTIDE SEQUENCE [LARGE SCALE GENOMIC DNA]</scope>
</reference>
<dbReference type="Proteomes" id="UP000001073">
    <property type="component" value="Chromosome 11"/>
</dbReference>
<reference evidence="2" key="2">
    <citation type="submission" date="2025-08" db="UniProtKB">
        <authorList>
            <consortium name="Ensembl"/>
        </authorList>
    </citation>
    <scope>IDENTIFICATION</scope>
</reference>
<accession>A0A2I3HZS7</accession>
<organism evidence="2 3">
    <name type="scientific">Nomascus leucogenys</name>
    <name type="common">Northern white-cheeked gibbon</name>
    <name type="synonym">Hylobates leucogenys</name>
    <dbReference type="NCBI Taxonomy" id="61853"/>
    <lineage>
        <taxon>Eukaryota</taxon>
        <taxon>Metazoa</taxon>
        <taxon>Chordata</taxon>
        <taxon>Craniata</taxon>
        <taxon>Vertebrata</taxon>
        <taxon>Euteleostomi</taxon>
        <taxon>Mammalia</taxon>
        <taxon>Eutheria</taxon>
        <taxon>Euarchontoglires</taxon>
        <taxon>Primates</taxon>
        <taxon>Haplorrhini</taxon>
        <taxon>Catarrhini</taxon>
        <taxon>Hylobatidae</taxon>
        <taxon>Nomascus</taxon>
    </lineage>
</organism>
<protein>
    <submittedName>
        <fullName evidence="2">Uncharacterized protein</fullName>
    </submittedName>
</protein>
<evidence type="ECO:0000313" key="2">
    <source>
        <dbReference type="Ensembl" id="ENSNLEP00000049103.1"/>
    </source>
</evidence>
<dbReference type="OMA" id="ECCLQTA"/>
<name>A0A2I3HZS7_NOMLE</name>
<dbReference type="InParanoid" id="A0A2I3HZS7"/>
<feature type="region of interest" description="Disordered" evidence="1">
    <location>
        <begin position="1"/>
        <end position="74"/>
    </location>
</feature>
<dbReference type="Ensembl" id="ENSNLET00000036663.1">
    <property type="protein sequence ID" value="ENSNLEP00000049103.1"/>
    <property type="gene ID" value="ENSNLEG00000031672.1"/>
</dbReference>